<dbReference type="InterPro" id="IPR052160">
    <property type="entry name" value="Gypsy_RT_Integrase-like"/>
</dbReference>
<dbReference type="AlphaFoldDB" id="A0A392SAU7"/>
<dbReference type="InterPro" id="IPR036397">
    <property type="entry name" value="RNaseH_sf"/>
</dbReference>
<name>A0A392SAU7_9FABA</name>
<dbReference type="PANTHER" id="PTHR47266">
    <property type="entry name" value="ENDONUCLEASE-RELATED"/>
    <property type="match status" value="1"/>
</dbReference>
<comment type="caution">
    <text evidence="1">The sequence shown here is derived from an EMBL/GenBank/DDBJ whole genome shotgun (WGS) entry which is preliminary data.</text>
</comment>
<dbReference type="Gene3D" id="3.30.420.10">
    <property type="entry name" value="Ribonuclease H-like superfamily/Ribonuclease H"/>
    <property type="match status" value="1"/>
</dbReference>
<reference evidence="1 2" key="1">
    <citation type="journal article" date="2018" name="Front. Plant Sci.">
        <title>Red Clover (Trifolium pratense) and Zigzag Clover (T. medium) - A Picture of Genomic Similarities and Differences.</title>
        <authorList>
            <person name="Dluhosova J."/>
            <person name="Istvanek J."/>
            <person name="Nedelnik J."/>
            <person name="Repkova J."/>
        </authorList>
    </citation>
    <scope>NUCLEOTIDE SEQUENCE [LARGE SCALE GENOMIC DNA]</scope>
    <source>
        <strain evidence="2">cv. 10/8</strain>
        <tissue evidence="1">Leaf</tissue>
    </source>
</reference>
<accession>A0A392SAU7</accession>
<dbReference type="SUPFAM" id="SSF53098">
    <property type="entry name" value="Ribonuclease H-like"/>
    <property type="match status" value="1"/>
</dbReference>
<evidence type="ECO:0000313" key="1">
    <source>
        <dbReference type="EMBL" id="MCI45789.1"/>
    </source>
</evidence>
<dbReference type="EMBL" id="LXQA010348650">
    <property type="protein sequence ID" value="MCI45789.1"/>
    <property type="molecule type" value="Genomic_DNA"/>
</dbReference>
<proteinExistence type="predicted"/>
<feature type="non-terminal residue" evidence="1">
    <location>
        <position position="96"/>
    </location>
</feature>
<dbReference type="InterPro" id="IPR012337">
    <property type="entry name" value="RNaseH-like_sf"/>
</dbReference>
<evidence type="ECO:0008006" key="3">
    <source>
        <dbReference type="Google" id="ProtNLM"/>
    </source>
</evidence>
<protein>
    <recommendedName>
        <fullName evidence="3">Gypsy retrotransposon integrase-like protein</fullName>
    </recommendedName>
</protein>
<evidence type="ECO:0000313" key="2">
    <source>
        <dbReference type="Proteomes" id="UP000265520"/>
    </source>
</evidence>
<keyword evidence="2" id="KW-1185">Reference proteome</keyword>
<sequence length="96" mass="11179">MQRDAREHVKKCDKCQRHADMIIAPPKELKTLSAPWPFSWWSMDILGPFTNGLHQCKFLIVGVDYFTKWVEAEAIPNISAETILRFFKKNILARFG</sequence>
<dbReference type="Proteomes" id="UP000265520">
    <property type="component" value="Unassembled WGS sequence"/>
</dbReference>
<dbReference type="GO" id="GO:0003676">
    <property type="term" value="F:nucleic acid binding"/>
    <property type="evidence" value="ECO:0007669"/>
    <property type="project" value="InterPro"/>
</dbReference>
<organism evidence="1 2">
    <name type="scientific">Trifolium medium</name>
    <dbReference type="NCBI Taxonomy" id="97028"/>
    <lineage>
        <taxon>Eukaryota</taxon>
        <taxon>Viridiplantae</taxon>
        <taxon>Streptophyta</taxon>
        <taxon>Embryophyta</taxon>
        <taxon>Tracheophyta</taxon>
        <taxon>Spermatophyta</taxon>
        <taxon>Magnoliopsida</taxon>
        <taxon>eudicotyledons</taxon>
        <taxon>Gunneridae</taxon>
        <taxon>Pentapetalae</taxon>
        <taxon>rosids</taxon>
        <taxon>fabids</taxon>
        <taxon>Fabales</taxon>
        <taxon>Fabaceae</taxon>
        <taxon>Papilionoideae</taxon>
        <taxon>50 kb inversion clade</taxon>
        <taxon>NPAAA clade</taxon>
        <taxon>Hologalegina</taxon>
        <taxon>IRL clade</taxon>
        <taxon>Trifolieae</taxon>
        <taxon>Trifolium</taxon>
    </lineage>
</organism>